<dbReference type="NCBIfam" id="TIGR00747">
    <property type="entry name" value="fabH"/>
    <property type="match status" value="1"/>
</dbReference>
<sequence>MKIIASSAYVPDRVVTNQDLENLVDTSDEWIQKRTGIQERRIAVNQSATEMASQVAKELLADSKIDPDAVKLIICATMSADHSSPSTAAGVQAAIGATNAMCFDLAAACSGFVYSLSVASKILASHDQGYAIVIGVEKMSRIIDWQDRTTCVLFGDGAGGVLLEAGSDSFVLAEDLKADGSQGQAILAGGHNAPNPFNQLESASDFYMQMDGRAVYDFSTRTVPQQIADVLAGAGKAVDQIDYFVLHQANRRMLKVMARKLGISPDQLPVNLDKYGNTSAASVPILLNELVKEGKIGLDQDQTIVLSGFGGGLTWASMVIKI</sequence>
<feature type="active site" evidence="9">
    <location>
        <position position="109"/>
    </location>
</feature>
<comment type="domain">
    <text evidence="9">The last Arg residue of the ACP-binding site is essential for the weak association between ACP/AcpP and FabH.</text>
</comment>
<dbReference type="STRING" id="128944.AWM75_00115"/>
<dbReference type="GO" id="GO:0004315">
    <property type="term" value="F:3-oxoacyl-[acyl-carrier-protein] synthase activity"/>
    <property type="evidence" value="ECO:0007669"/>
    <property type="project" value="InterPro"/>
</dbReference>
<evidence type="ECO:0000256" key="1">
    <source>
        <dbReference type="ARBA" id="ARBA00008642"/>
    </source>
</evidence>
<proteinExistence type="inferred from homology"/>
<dbReference type="KEGG" id="auh:AWM75_00115"/>
<dbReference type="InterPro" id="IPR016039">
    <property type="entry name" value="Thiolase-like"/>
</dbReference>
<accession>A0A0X8FJJ0</accession>
<protein>
    <recommendedName>
        <fullName evidence="9">Beta-ketoacyl-[acyl-carrier-protein] synthase III</fullName>
        <shortName evidence="9">Beta-ketoacyl-ACP synthase III</shortName>
        <shortName evidence="9">KAS III</shortName>
        <ecNumber evidence="9">2.3.1.180</ecNumber>
    </recommendedName>
    <alternativeName>
        <fullName evidence="9">3-oxoacyl-[acyl-carrier-protein] synthase 3</fullName>
    </alternativeName>
    <alternativeName>
        <fullName evidence="9">3-oxoacyl-[acyl-carrier-protein] synthase III</fullName>
    </alternativeName>
</protein>
<dbReference type="CDD" id="cd00830">
    <property type="entry name" value="KAS_III"/>
    <property type="match status" value="1"/>
</dbReference>
<dbReference type="AlphaFoldDB" id="A0A0X8FJJ0"/>
<comment type="subcellular location">
    <subcellularLocation>
        <location evidence="9">Cytoplasm</location>
    </subcellularLocation>
</comment>
<keyword evidence="11" id="KW-1185">Reference proteome</keyword>
<keyword evidence="5 9" id="KW-0276">Fatty acid metabolism</keyword>
<feature type="region of interest" description="ACP-binding" evidence="9">
    <location>
        <begin position="248"/>
        <end position="252"/>
    </location>
</feature>
<dbReference type="GO" id="GO:0033818">
    <property type="term" value="F:beta-ketoacyl-acyl-carrier-protein synthase III activity"/>
    <property type="evidence" value="ECO:0007669"/>
    <property type="project" value="UniProtKB-UniRule"/>
</dbReference>
<reference evidence="10 11" key="1">
    <citation type="journal article" date="2016" name="Genome Announc.">
        <title>Complete Genome Sequences of Aerococcus christensenii CCUG 28831T, Aerococcus sanguinicola CCUG 43001T, Aerococcus urinae CCUG 36881T, Aerococcus urinaeequi CCUG 28094T, Aerococcus urinaehominis CCUG 42038 BT, and Aerococcus viridans CCUG 4311T.</title>
        <authorList>
            <person name="Carkaci D."/>
            <person name="Dargis R."/>
            <person name="Nielsen X.C."/>
            <person name="Skovgaard O."/>
            <person name="Fuursted K."/>
            <person name="Christensen J.J."/>
        </authorList>
    </citation>
    <scope>NUCLEOTIDE SEQUENCE [LARGE SCALE GENOMIC DNA]</scope>
    <source>
        <strain evidence="10 11">CCUG42038B</strain>
    </source>
</reference>
<dbReference type="InterPro" id="IPR004655">
    <property type="entry name" value="FabH"/>
</dbReference>
<keyword evidence="4 9" id="KW-0808">Transferase</keyword>
<dbReference type="Pfam" id="PF08541">
    <property type="entry name" value="ACP_syn_III_C"/>
    <property type="match status" value="1"/>
</dbReference>
<dbReference type="Pfam" id="PF08545">
    <property type="entry name" value="ACP_syn_III"/>
    <property type="match status" value="1"/>
</dbReference>
<dbReference type="EMBL" id="CP014163">
    <property type="protein sequence ID" value="AMB98489.1"/>
    <property type="molecule type" value="Genomic_DNA"/>
</dbReference>
<keyword evidence="8 9" id="KW-0012">Acyltransferase</keyword>
<evidence type="ECO:0000256" key="5">
    <source>
        <dbReference type="ARBA" id="ARBA00022832"/>
    </source>
</evidence>
<dbReference type="UniPathway" id="UPA00094"/>
<evidence type="ECO:0000256" key="8">
    <source>
        <dbReference type="ARBA" id="ARBA00023315"/>
    </source>
</evidence>
<comment type="subunit">
    <text evidence="9">Homodimer.</text>
</comment>
<evidence type="ECO:0000256" key="7">
    <source>
        <dbReference type="ARBA" id="ARBA00023160"/>
    </source>
</evidence>
<evidence type="ECO:0000313" key="10">
    <source>
        <dbReference type="EMBL" id="AMB98489.1"/>
    </source>
</evidence>
<comment type="catalytic activity">
    <reaction evidence="9">
        <text>malonyl-[ACP] + acetyl-CoA + H(+) = 3-oxobutanoyl-[ACP] + CO2 + CoA</text>
        <dbReference type="Rhea" id="RHEA:12080"/>
        <dbReference type="Rhea" id="RHEA-COMP:9623"/>
        <dbReference type="Rhea" id="RHEA-COMP:9625"/>
        <dbReference type="ChEBI" id="CHEBI:15378"/>
        <dbReference type="ChEBI" id="CHEBI:16526"/>
        <dbReference type="ChEBI" id="CHEBI:57287"/>
        <dbReference type="ChEBI" id="CHEBI:57288"/>
        <dbReference type="ChEBI" id="CHEBI:78449"/>
        <dbReference type="ChEBI" id="CHEBI:78450"/>
        <dbReference type="EC" id="2.3.1.180"/>
    </reaction>
</comment>
<evidence type="ECO:0000256" key="3">
    <source>
        <dbReference type="ARBA" id="ARBA00022516"/>
    </source>
</evidence>
<comment type="similarity">
    <text evidence="1 9">Belongs to the thiolase-like superfamily. FabH family.</text>
</comment>
<dbReference type="InterPro" id="IPR013747">
    <property type="entry name" value="ACP_syn_III_C"/>
</dbReference>
<keyword evidence="9" id="KW-0511">Multifunctional enzyme</keyword>
<evidence type="ECO:0000256" key="9">
    <source>
        <dbReference type="HAMAP-Rule" id="MF_01815"/>
    </source>
</evidence>
<keyword evidence="7 9" id="KW-0275">Fatty acid biosynthesis</keyword>
<dbReference type="PANTHER" id="PTHR34069">
    <property type="entry name" value="3-OXOACYL-[ACYL-CARRIER-PROTEIN] SYNTHASE 3"/>
    <property type="match status" value="1"/>
</dbReference>
<dbReference type="SUPFAM" id="SSF53901">
    <property type="entry name" value="Thiolase-like"/>
    <property type="match status" value="1"/>
</dbReference>
<reference evidence="11" key="2">
    <citation type="submission" date="2016-01" db="EMBL/GenBank/DDBJ databases">
        <title>Six Aerococcus type strain genome sequencing and assembly using PacBio and Illumina Hiseq.</title>
        <authorList>
            <person name="Carkaci D."/>
            <person name="Dargis R."/>
            <person name="Nielsen X.C."/>
            <person name="Skovgaard O."/>
            <person name="Fuursted K."/>
            <person name="Christensen J.J."/>
        </authorList>
    </citation>
    <scope>NUCLEOTIDE SEQUENCE [LARGE SCALE GENOMIC DNA]</scope>
    <source>
        <strain evidence="11">CCUG42038B</strain>
    </source>
</reference>
<comment type="pathway">
    <text evidence="9">Lipid metabolism; fatty acid biosynthesis.</text>
</comment>
<evidence type="ECO:0000256" key="2">
    <source>
        <dbReference type="ARBA" id="ARBA00022490"/>
    </source>
</evidence>
<dbReference type="OrthoDB" id="9815506at2"/>
<feature type="active site" evidence="9">
    <location>
        <position position="277"/>
    </location>
</feature>
<evidence type="ECO:0000256" key="6">
    <source>
        <dbReference type="ARBA" id="ARBA00023098"/>
    </source>
</evidence>
<evidence type="ECO:0000256" key="4">
    <source>
        <dbReference type="ARBA" id="ARBA00022679"/>
    </source>
</evidence>
<evidence type="ECO:0000313" key="11">
    <source>
        <dbReference type="Proteomes" id="UP000062260"/>
    </source>
</evidence>
<dbReference type="InterPro" id="IPR013751">
    <property type="entry name" value="ACP_syn_III_N"/>
</dbReference>
<gene>
    <name evidence="9" type="primary">fabH</name>
    <name evidence="10" type="ORF">AWM75_00115</name>
</gene>
<keyword evidence="3 9" id="KW-0444">Lipid biosynthesis</keyword>
<dbReference type="PANTHER" id="PTHR34069:SF2">
    <property type="entry name" value="BETA-KETOACYL-[ACYL-CARRIER-PROTEIN] SYNTHASE III"/>
    <property type="match status" value="1"/>
</dbReference>
<dbReference type="GO" id="GO:0006633">
    <property type="term" value="P:fatty acid biosynthetic process"/>
    <property type="evidence" value="ECO:0007669"/>
    <property type="project" value="UniProtKB-UniRule"/>
</dbReference>
<dbReference type="GO" id="GO:0005737">
    <property type="term" value="C:cytoplasm"/>
    <property type="evidence" value="ECO:0007669"/>
    <property type="project" value="UniProtKB-SubCell"/>
</dbReference>
<comment type="function">
    <text evidence="9">Catalyzes the condensation reaction of fatty acid synthesis by the addition to an acyl acceptor of two carbons from malonyl-ACP. Catalyzes the first condensation reaction which initiates fatty acid synthesis and may therefore play a role in governing the total rate of fatty acid production. Possesses both acetoacetyl-ACP synthase and acetyl transacylase activities. Its substrate specificity determines the biosynthesis of branched-chain and/or straight-chain of fatty acids.</text>
</comment>
<dbReference type="NCBIfam" id="NF006829">
    <property type="entry name" value="PRK09352.1"/>
    <property type="match status" value="1"/>
</dbReference>
<organism evidence="10 11">
    <name type="scientific">Aerococcus urinaehominis</name>
    <dbReference type="NCBI Taxonomy" id="128944"/>
    <lineage>
        <taxon>Bacteria</taxon>
        <taxon>Bacillati</taxon>
        <taxon>Bacillota</taxon>
        <taxon>Bacilli</taxon>
        <taxon>Lactobacillales</taxon>
        <taxon>Aerococcaceae</taxon>
        <taxon>Aerococcus</taxon>
    </lineage>
</organism>
<keyword evidence="6 9" id="KW-0443">Lipid metabolism</keyword>
<name>A0A0X8FJJ0_9LACT</name>
<dbReference type="GO" id="GO:0044550">
    <property type="term" value="P:secondary metabolite biosynthetic process"/>
    <property type="evidence" value="ECO:0007669"/>
    <property type="project" value="TreeGrafter"/>
</dbReference>
<dbReference type="Gene3D" id="3.40.47.10">
    <property type="match status" value="1"/>
</dbReference>
<feature type="active site" evidence="9">
    <location>
        <position position="247"/>
    </location>
</feature>
<dbReference type="EC" id="2.3.1.180" evidence="9"/>
<dbReference type="HAMAP" id="MF_01815">
    <property type="entry name" value="FabH"/>
    <property type="match status" value="1"/>
</dbReference>
<keyword evidence="2 9" id="KW-0963">Cytoplasm</keyword>
<dbReference type="Proteomes" id="UP000062260">
    <property type="component" value="Chromosome"/>
</dbReference>